<name>I4C2T9_DESTA</name>
<evidence type="ECO:0000313" key="1">
    <source>
        <dbReference type="EMBL" id="AFM23880.1"/>
    </source>
</evidence>
<dbReference type="AlphaFoldDB" id="I4C2T9"/>
<dbReference type="HOGENOM" id="CLU_173140_0_0_7"/>
<dbReference type="EMBL" id="CP003360">
    <property type="protein sequence ID" value="AFM23880.1"/>
    <property type="molecule type" value="Genomic_DNA"/>
</dbReference>
<proteinExistence type="predicted"/>
<dbReference type="KEGG" id="dti:Desti_1167"/>
<gene>
    <name evidence="1" type="ordered locus">Desti_1167</name>
</gene>
<dbReference type="OrthoDB" id="5520811at2"/>
<dbReference type="eggNOG" id="ENOG502ZQY0">
    <property type="taxonomic scope" value="Bacteria"/>
</dbReference>
<organism evidence="1 2">
    <name type="scientific">Desulfomonile tiedjei (strain ATCC 49306 / DSM 6799 / DCB-1)</name>
    <dbReference type="NCBI Taxonomy" id="706587"/>
    <lineage>
        <taxon>Bacteria</taxon>
        <taxon>Pseudomonadati</taxon>
        <taxon>Thermodesulfobacteriota</taxon>
        <taxon>Desulfomonilia</taxon>
        <taxon>Desulfomonilales</taxon>
        <taxon>Desulfomonilaceae</taxon>
        <taxon>Desulfomonile</taxon>
    </lineage>
</organism>
<dbReference type="RefSeq" id="WP_014809033.1">
    <property type="nucleotide sequence ID" value="NC_018025.1"/>
</dbReference>
<protein>
    <recommendedName>
        <fullName evidence="3">Cupin domain-containing protein</fullName>
    </recommendedName>
</protein>
<keyword evidence="2" id="KW-1185">Reference proteome</keyword>
<dbReference type="Proteomes" id="UP000006055">
    <property type="component" value="Chromosome"/>
</dbReference>
<dbReference type="STRING" id="706587.Desti_1167"/>
<accession>I4C2T9</accession>
<sequence>MKTFPLRDLAIREGGEYVLGYKDLHTRSCYMIYGVLSPLEKDRVMKPGKGYEEILCASGGPLLLQTAKGTTRLEKGQAAHMGEEESMTISNPGEEQVEYIIAGGPLEESK</sequence>
<evidence type="ECO:0008006" key="3">
    <source>
        <dbReference type="Google" id="ProtNLM"/>
    </source>
</evidence>
<evidence type="ECO:0000313" key="2">
    <source>
        <dbReference type="Proteomes" id="UP000006055"/>
    </source>
</evidence>
<reference evidence="2" key="1">
    <citation type="submission" date="2012-06" db="EMBL/GenBank/DDBJ databases">
        <title>Complete sequence of chromosome of Desulfomonile tiedjei DSM 6799.</title>
        <authorList>
            <person name="Lucas S."/>
            <person name="Copeland A."/>
            <person name="Lapidus A."/>
            <person name="Glavina del Rio T."/>
            <person name="Dalin E."/>
            <person name="Tice H."/>
            <person name="Bruce D."/>
            <person name="Goodwin L."/>
            <person name="Pitluck S."/>
            <person name="Peters L."/>
            <person name="Ovchinnikova G."/>
            <person name="Zeytun A."/>
            <person name="Lu M."/>
            <person name="Kyrpides N."/>
            <person name="Mavromatis K."/>
            <person name="Ivanova N."/>
            <person name="Brettin T."/>
            <person name="Detter J.C."/>
            <person name="Han C."/>
            <person name="Larimer F."/>
            <person name="Land M."/>
            <person name="Hauser L."/>
            <person name="Markowitz V."/>
            <person name="Cheng J.-F."/>
            <person name="Hugenholtz P."/>
            <person name="Woyke T."/>
            <person name="Wu D."/>
            <person name="Spring S."/>
            <person name="Schroeder M."/>
            <person name="Brambilla E."/>
            <person name="Klenk H.-P."/>
            <person name="Eisen J.A."/>
        </authorList>
    </citation>
    <scope>NUCLEOTIDE SEQUENCE [LARGE SCALE GENOMIC DNA]</scope>
    <source>
        <strain evidence="2">ATCC 49306 / DSM 6799 / DCB-1</strain>
    </source>
</reference>